<proteinExistence type="predicted"/>
<dbReference type="EMBL" id="HBUE01286028">
    <property type="protein sequence ID" value="CAG6571475.1"/>
    <property type="molecule type" value="Transcribed_RNA"/>
</dbReference>
<organism evidence="1">
    <name type="scientific">Culex pipiens</name>
    <name type="common">House mosquito</name>
    <dbReference type="NCBI Taxonomy" id="7175"/>
    <lineage>
        <taxon>Eukaryota</taxon>
        <taxon>Metazoa</taxon>
        <taxon>Ecdysozoa</taxon>
        <taxon>Arthropoda</taxon>
        <taxon>Hexapoda</taxon>
        <taxon>Insecta</taxon>
        <taxon>Pterygota</taxon>
        <taxon>Neoptera</taxon>
        <taxon>Endopterygota</taxon>
        <taxon>Diptera</taxon>
        <taxon>Nematocera</taxon>
        <taxon>Culicoidea</taxon>
        <taxon>Culicidae</taxon>
        <taxon>Culicinae</taxon>
        <taxon>Culicini</taxon>
        <taxon>Culex</taxon>
        <taxon>Culex</taxon>
    </lineage>
</organism>
<accession>A0A8D8GUH2</accession>
<evidence type="ECO:0000313" key="1">
    <source>
        <dbReference type="EMBL" id="CAG6519913.1"/>
    </source>
</evidence>
<sequence length="113" mass="13015">MTHRRLPCVCVEGDGGDSRPATTRGAGACRSRRNDFFCFCFCQTRKYATQLFPFSDQKNRFSTQKQNRKHQTFFSATKTPKTQISLSCAHTSCGVDTRTRNHPERNFKAWARK</sequence>
<dbReference type="AlphaFoldDB" id="A0A8D8GUH2"/>
<reference evidence="1" key="1">
    <citation type="submission" date="2021-05" db="EMBL/GenBank/DDBJ databases">
        <authorList>
            <person name="Alioto T."/>
            <person name="Alioto T."/>
            <person name="Gomez Garrido J."/>
        </authorList>
    </citation>
    <scope>NUCLEOTIDE SEQUENCE</scope>
</reference>
<protein>
    <submittedName>
        <fullName evidence="1">(northern house mosquito) hypothetical protein</fullName>
    </submittedName>
</protein>
<dbReference type="EMBL" id="HBUE01180427">
    <property type="protein sequence ID" value="CAG6519913.1"/>
    <property type="molecule type" value="Transcribed_RNA"/>
</dbReference>
<name>A0A8D8GUH2_CULPI</name>